<dbReference type="GeneID" id="70244065"/>
<dbReference type="InterPro" id="IPR036908">
    <property type="entry name" value="RlpA-like_sf"/>
</dbReference>
<dbReference type="EMBL" id="JAJTJA010000003">
    <property type="protein sequence ID" value="KAH8702375.1"/>
    <property type="molecule type" value="Genomic_DNA"/>
</dbReference>
<dbReference type="SUPFAM" id="SSF50685">
    <property type="entry name" value="Barwin-like endoglucanases"/>
    <property type="match status" value="1"/>
</dbReference>
<organism evidence="3 4">
    <name type="scientific">Talaromyces proteolyticus</name>
    <dbReference type="NCBI Taxonomy" id="1131652"/>
    <lineage>
        <taxon>Eukaryota</taxon>
        <taxon>Fungi</taxon>
        <taxon>Dikarya</taxon>
        <taxon>Ascomycota</taxon>
        <taxon>Pezizomycotina</taxon>
        <taxon>Eurotiomycetes</taxon>
        <taxon>Eurotiomycetidae</taxon>
        <taxon>Eurotiales</taxon>
        <taxon>Trichocomaceae</taxon>
        <taxon>Talaromyces</taxon>
        <taxon>Talaromyces sect. Bacilispori</taxon>
    </lineage>
</organism>
<evidence type="ECO:0000313" key="4">
    <source>
        <dbReference type="Proteomes" id="UP001201262"/>
    </source>
</evidence>
<sequence length="376" mass="40453">MDSRRFSNSQKCYPSLSIVAAILKYTSSQIMGNFKAAFASVVVVVICSALVQATDQHSSHDFQQDNNTFFRRDNVVAGSSSCVMETTTITWTKTVTHYVTKPALPLNPAYSISESPILKPLIEFDAETVTPSWTTSVHPPKLKYTTTTTKSGITTVLPAPTIGPDGFLTHHSNLAKSLPNVYATYYVKDGLNNGHCSFIGYTLPAGIFGSALSTQSWANASHCGSCLEVTEKNSGSKVKAMIVDSCSTCPVDNLDLFENGFGQISPTSAGNITVQWQVVPCDLSIPLEVVIDNGSNISWFAIQFRNHNIPLSKVEVTAAGASAWQVLTRTEDNYFPKPGGVGSVIIDVRITDVDGKSITVSSVDLISKSVNATSNF</sequence>
<keyword evidence="4" id="KW-1185">Reference proteome</keyword>
<dbReference type="Gene3D" id="2.60.40.760">
    <property type="entry name" value="Expansin, cellulose-binding-like domain"/>
    <property type="match status" value="1"/>
</dbReference>
<evidence type="ECO:0000259" key="2">
    <source>
        <dbReference type="Pfam" id="PF00967"/>
    </source>
</evidence>
<reference evidence="3" key="1">
    <citation type="submission" date="2021-12" db="EMBL/GenBank/DDBJ databases">
        <title>Convergent genome expansion in fungi linked to evolution of root-endophyte symbiosis.</title>
        <authorList>
            <consortium name="DOE Joint Genome Institute"/>
            <person name="Ke Y.-H."/>
            <person name="Bonito G."/>
            <person name="Liao H.-L."/>
            <person name="Looney B."/>
            <person name="Rojas-Flechas A."/>
            <person name="Nash J."/>
            <person name="Hameed K."/>
            <person name="Schadt C."/>
            <person name="Martin F."/>
            <person name="Crous P.W."/>
            <person name="Miettinen O."/>
            <person name="Magnuson J.K."/>
            <person name="Labbe J."/>
            <person name="Jacobson D."/>
            <person name="Doktycz M.J."/>
            <person name="Veneault-Fourrey C."/>
            <person name="Kuo A."/>
            <person name="Mondo S."/>
            <person name="Calhoun S."/>
            <person name="Riley R."/>
            <person name="Ohm R."/>
            <person name="LaButti K."/>
            <person name="Andreopoulos B."/>
            <person name="Pangilinan J."/>
            <person name="Nolan M."/>
            <person name="Tritt A."/>
            <person name="Clum A."/>
            <person name="Lipzen A."/>
            <person name="Daum C."/>
            <person name="Barry K."/>
            <person name="Grigoriev I.V."/>
            <person name="Vilgalys R."/>
        </authorList>
    </citation>
    <scope>NUCLEOTIDE SEQUENCE</scope>
    <source>
        <strain evidence="3">PMI_201</strain>
    </source>
</reference>
<dbReference type="Gene3D" id="2.40.40.10">
    <property type="entry name" value="RlpA-like domain"/>
    <property type="match status" value="1"/>
</dbReference>
<name>A0AAD4L1Y9_9EURO</name>
<dbReference type="RefSeq" id="XP_046075751.1">
    <property type="nucleotide sequence ID" value="XM_046213778.1"/>
</dbReference>
<protein>
    <submittedName>
        <fullName evidence="3">RlpA-like double-psi beta-barrel-protein domain-containing protein-containing protein</fullName>
    </submittedName>
</protein>
<evidence type="ECO:0000313" key="3">
    <source>
        <dbReference type="EMBL" id="KAH8702375.1"/>
    </source>
</evidence>
<dbReference type="GO" id="GO:0042742">
    <property type="term" value="P:defense response to bacterium"/>
    <property type="evidence" value="ECO:0007669"/>
    <property type="project" value="InterPro"/>
</dbReference>
<dbReference type="InterPro" id="IPR036749">
    <property type="entry name" value="Expansin_CBD_sf"/>
</dbReference>
<accession>A0AAD4L1Y9</accession>
<feature type="domain" description="Barwin" evidence="2">
    <location>
        <begin position="219"/>
        <end position="281"/>
    </location>
</feature>
<evidence type="ECO:0000256" key="1">
    <source>
        <dbReference type="ARBA" id="ARBA00022729"/>
    </source>
</evidence>
<dbReference type="Proteomes" id="UP001201262">
    <property type="component" value="Unassembled WGS sequence"/>
</dbReference>
<dbReference type="CDD" id="cd22271">
    <property type="entry name" value="DPBB_EXP_N-like"/>
    <property type="match status" value="1"/>
</dbReference>
<dbReference type="SUPFAM" id="SSF49590">
    <property type="entry name" value="PHL pollen allergen"/>
    <property type="match status" value="1"/>
</dbReference>
<dbReference type="GO" id="GO:0050832">
    <property type="term" value="P:defense response to fungus"/>
    <property type="evidence" value="ECO:0007669"/>
    <property type="project" value="InterPro"/>
</dbReference>
<dbReference type="Pfam" id="PF00967">
    <property type="entry name" value="Barwin"/>
    <property type="match status" value="1"/>
</dbReference>
<dbReference type="InterPro" id="IPR001153">
    <property type="entry name" value="Barwin_dom"/>
</dbReference>
<dbReference type="AlphaFoldDB" id="A0AAD4L1Y9"/>
<gene>
    <name evidence="3" type="ORF">BGW36DRAFT_356499</name>
</gene>
<dbReference type="InterPro" id="IPR051477">
    <property type="entry name" value="Expansin_CellWall"/>
</dbReference>
<dbReference type="NCBIfam" id="NF041144">
    <property type="entry name" value="expansin_EXLX1"/>
    <property type="match status" value="1"/>
</dbReference>
<proteinExistence type="predicted"/>
<keyword evidence="1" id="KW-0732">Signal</keyword>
<dbReference type="InterPro" id="IPR049818">
    <property type="entry name" value="Expansin_EXLX1-like"/>
</dbReference>
<dbReference type="PANTHER" id="PTHR31836">
    <property type="match status" value="1"/>
</dbReference>
<dbReference type="PANTHER" id="PTHR31836:SF21">
    <property type="entry name" value="EXPANSIN-LIKE PROTEIN 7"/>
    <property type="match status" value="1"/>
</dbReference>
<comment type="caution">
    <text evidence="3">The sequence shown here is derived from an EMBL/GenBank/DDBJ whole genome shotgun (WGS) entry which is preliminary data.</text>
</comment>